<evidence type="ECO:0000256" key="2">
    <source>
        <dbReference type="SAM" id="Phobius"/>
    </source>
</evidence>
<keyword evidence="2" id="KW-1133">Transmembrane helix</keyword>
<feature type="transmembrane region" description="Helical" evidence="2">
    <location>
        <begin position="209"/>
        <end position="233"/>
    </location>
</feature>
<evidence type="ECO:0000313" key="3">
    <source>
        <dbReference type="EMBL" id="RNL82313.1"/>
    </source>
</evidence>
<protein>
    <submittedName>
        <fullName evidence="3">Uncharacterized protein</fullName>
    </submittedName>
</protein>
<evidence type="ECO:0000313" key="4">
    <source>
        <dbReference type="Proteomes" id="UP000269198"/>
    </source>
</evidence>
<sequence>MTALVPAAPAWAGEQRTPPSEPPYVRETHRVERVADQLREEPVFVDPEISPVVSEEEQEELADLLNEAEHPVYLVVLPMNRYDESTGDPEVFLHALHHELGEDGVYLHAEPATEVSQRGFHMRDSVIGVPIPSYEVDPYTTSPSPAEDPAAARMLTQQVTGVLDEIAAAPSASPQSPTPLAVRYPGDEEETDTVASEVGEYAQSAITGLLAGAASVGALYVIVASAIGLARWLRDRYREARGLPPVPSQRHLPRLLRARPAPARPSPRWLARALNTELRRLTRELRRHQKSEHYPAAAAALDTATLISREVRDDQWLVGAIVLARGARGTLRGLPATRRTTREEITACCMVNPLHGAAHGPQTPPRYPLPFDGPEGPLCASCAVSGTKRMSRRVLCLRGEGTTTVHYQRSGVWTETQYGGHDSADLGRRIHAELNVDTEESHAG</sequence>
<reference evidence="3 4" key="1">
    <citation type="submission" date="2018-11" db="EMBL/GenBank/DDBJ databases">
        <title>The genome draft of YIM 96095.</title>
        <authorList>
            <person name="Tang S.-K."/>
            <person name="Chunyu W.-X."/>
            <person name="Feng Y.-Z."/>
        </authorList>
    </citation>
    <scope>NUCLEOTIDE SEQUENCE [LARGE SCALE GENOMIC DNA]</scope>
    <source>
        <strain evidence="3 4">YIM 96095</strain>
    </source>
</reference>
<organism evidence="3 4">
    <name type="scientific">Halostreptopolyspora alba</name>
    <dbReference type="NCBI Taxonomy" id="2487137"/>
    <lineage>
        <taxon>Bacteria</taxon>
        <taxon>Bacillati</taxon>
        <taxon>Actinomycetota</taxon>
        <taxon>Actinomycetes</taxon>
        <taxon>Streptosporangiales</taxon>
        <taxon>Nocardiopsidaceae</taxon>
        <taxon>Halostreptopolyspora</taxon>
    </lineage>
</organism>
<dbReference type="AlphaFoldDB" id="A0A3N0E3D2"/>
<proteinExistence type="predicted"/>
<keyword evidence="2" id="KW-0472">Membrane</keyword>
<comment type="caution">
    <text evidence="3">The sequence shown here is derived from an EMBL/GenBank/DDBJ whole genome shotgun (WGS) entry which is preliminary data.</text>
</comment>
<accession>A0A3N0E3D2</accession>
<dbReference type="Proteomes" id="UP000269198">
    <property type="component" value="Unassembled WGS sequence"/>
</dbReference>
<dbReference type="EMBL" id="RJMB01000024">
    <property type="protein sequence ID" value="RNL82313.1"/>
    <property type="molecule type" value="Genomic_DNA"/>
</dbReference>
<keyword evidence="4" id="KW-1185">Reference proteome</keyword>
<evidence type="ECO:0000256" key="1">
    <source>
        <dbReference type="SAM" id="MobiDB-lite"/>
    </source>
</evidence>
<keyword evidence="2" id="KW-0812">Transmembrane</keyword>
<gene>
    <name evidence="3" type="ORF">EFW17_19550</name>
</gene>
<feature type="region of interest" description="Disordered" evidence="1">
    <location>
        <begin position="1"/>
        <end position="28"/>
    </location>
</feature>
<name>A0A3N0E3D2_9ACTN</name>